<gene>
    <name evidence="1" type="ORF">METZ01_LOCUS210807</name>
</gene>
<proteinExistence type="predicted"/>
<protein>
    <submittedName>
        <fullName evidence="1">Uncharacterized protein</fullName>
    </submittedName>
</protein>
<organism evidence="1">
    <name type="scientific">marine metagenome</name>
    <dbReference type="NCBI Taxonomy" id="408172"/>
    <lineage>
        <taxon>unclassified sequences</taxon>
        <taxon>metagenomes</taxon>
        <taxon>ecological metagenomes</taxon>
    </lineage>
</organism>
<feature type="non-terminal residue" evidence="1">
    <location>
        <position position="1"/>
    </location>
</feature>
<dbReference type="AlphaFoldDB" id="A0A382F6W7"/>
<name>A0A382F6W7_9ZZZZ</name>
<dbReference type="EMBL" id="UINC01047987">
    <property type="protein sequence ID" value="SVB57953.1"/>
    <property type="molecule type" value="Genomic_DNA"/>
</dbReference>
<evidence type="ECO:0000313" key="1">
    <source>
        <dbReference type="EMBL" id="SVB57953.1"/>
    </source>
</evidence>
<sequence length="120" mass="12907">VKQLLLILAVVALVGCGKEEPSPIAKANGVKPKKELTPEEKAVKATISRKSTNGLIYRSGPLKGGTAVLVGEKSSPFFGAYWVKDGTVHVANRIATTWSPNIRYPAGQKITYNMVKTSIR</sequence>
<reference evidence="1" key="1">
    <citation type="submission" date="2018-05" db="EMBL/GenBank/DDBJ databases">
        <authorList>
            <person name="Lanie J.A."/>
            <person name="Ng W.-L."/>
            <person name="Kazmierczak K.M."/>
            <person name="Andrzejewski T.M."/>
            <person name="Davidsen T.M."/>
            <person name="Wayne K.J."/>
            <person name="Tettelin H."/>
            <person name="Glass J.I."/>
            <person name="Rusch D."/>
            <person name="Podicherti R."/>
            <person name="Tsui H.-C.T."/>
            <person name="Winkler M.E."/>
        </authorList>
    </citation>
    <scope>NUCLEOTIDE SEQUENCE</scope>
</reference>
<accession>A0A382F6W7</accession>